<reference evidence="7 8" key="1">
    <citation type="submission" date="2016-12" db="EMBL/GenBank/DDBJ databases">
        <title>The new phylogeny of genus Mycobacterium.</title>
        <authorList>
            <person name="Tortoli E."/>
            <person name="Trovato A."/>
            <person name="Cirillo D.M."/>
        </authorList>
    </citation>
    <scope>NUCLEOTIDE SEQUENCE [LARGE SCALE GENOMIC DNA]</scope>
    <source>
        <strain evidence="7 8">DSM 45130</strain>
    </source>
</reference>
<dbReference type="PANTHER" id="PTHR32439:SF9">
    <property type="entry name" value="BLR3264 PROTEIN"/>
    <property type="match status" value="1"/>
</dbReference>
<dbReference type="SUPFAM" id="SSF55124">
    <property type="entry name" value="Nitrite/Sulfite reductase N-terminal domain-like"/>
    <property type="match status" value="2"/>
</dbReference>
<dbReference type="GO" id="GO:0046872">
    <property type="term" value="F:metal ion binding"/>
    <property type="evidence" value="ECO:0007669"/>
    <property type="project" value="UniProtKB-KW"/>
</dbReference>
<evidence type="ECO:0000256" key="2">
    <source>
        <dbReference type="ARBA" id="ARBA00022617"/>
    </source>
</evidence>
<proteinExistence type="predicted"/>
<keyword evidence="6" id="KW-0411">Iron-sulfur</keyword>
<dbReference type="InterPro" id="IPR012798">
    <property type="entry name" value="Cbl_synth_CobG-like"/>
</dbReference>
<dbReference type="NCBIfam" id="TIGR02435">
    <property type="entry name" value="CobG"/>
    <property type="match status" value="1"/>
</dbReference>
<dbReference type="GO" id="GO:0051539">
    <property type="term" value="F:4 iron, 4 sulfur cluster binding"/>
    <property type="evidence" value="ECO:0007669"/>
    <property type="project" value="UniProtKB-KW"/>
</dbReference>
<dbReference type="InterPro" id="IPR005117">
    <property type="entry name" value="NiRdtase/SiRdtase_haem-b_fer"/>
</dbReference>
<evidence type="ECO:0000256" key="6">
    <source>
        <dbReference type="ARBA" id="ARBA00023014"/>
    </source>
</evidence>
<dbReference type="Pfam" id="PF03460">
    <property type="entry name" value="NIR_SIR_ferr"/>
    <property type="match status" value="1"/>
</dbReference>
<dbReference type="Gene3D" id="3.90.480.10">
    <property type="entry name" value="Sulfite Reductase Hemoprotein,Domain 2"/>
    <property type="match status" value="1"/>
</dbReference>
<accession>A0A1X0DI66</accession>
<dbReference type="InterPro" id="IPR051329">
    <property type="entry name" value="NIR_SIR_4Fe-4S"/>
</dbReference>
<dbReference type="OrthoDB" id="105450at2"/>
<evidence type="ECO:0000256" key="1">
    <source>
        <dbReference type="ARBA" id="ARBA00022485"/>
    </source>
</evidence>
<gene>
    <name evidence="7" type="ORF">BST26_06550</name>
</gene>
<protein>
    <submittedName>
        <fullName evidence="7">Precorrin-3B synthase</fullName>
    </submittedName>
</protein>
<evidence type="ECO:0000313" key="8">
    <source>
        <dbReference type="Proteomes" id="UP000192801"/>
    </source>
</evidence>
<dbReference type="EMBL" id="MVHS01000010">
    <property type="protein sequence ID" value="ORA71997.1"/>
    <property type="molecule type" value="Genomic_DNA"/>
</dbReference>
<evidence type="ECO:0000313" key="7">
    <source>
        <dbReference type="EMBL" id="ORA71997.1"/>
    </source>
</evidence>
<dbReference type="Gene3D" id="3.30.413.10">
    <property type="entry name" value="Sulfite Reductase Hemoprotein, domain 1"/>
    <property type="match status" value="2"/>
</dbReference>
<sequence>MARTRSDDACPGTRQLHTAADGALARVRLPGGLLTHEQLHALALTSAEFGSGTLELTARASLQIRGIAVENETEVVAAVGAAGLLPSATHERVRNIVASPLSGRSGGLRDVHPLVAELDAAICADPVLAGLPGRFLFALDDGRGDVAGLGADVALRMCDDGNAALLLAGADTGVRLAADAGLPALVEVARRFVAVRGTAWRIAELDDPGLLLDGFAVTAPAGERAAVSARGPVGWITQDVPADQVSLAAAVPLGVLPARTAEFLAAIESPLVVTPWRSILVCDLDEGVADTALRVLAPMGLVFDDGSRWVSVSACTGLPGCAKSRADVRADAAAAVAGGPIHLDAAEDITLEGLAGGGHLHFAGCERACGNPHVGDLLVAENGGYQRVQTP</sequence>
<dbReference type="GO" id="GO:0016491">
    <property type="term" value="F:oxidoreductase activity"/>
    <property type="evidence" value="ECO:0007669"/>
    <property type="project" value="UniProtKB-KW"/>
</dbReference>
<evidence type="ECO:0000256" key="5">
    <source>
        <dbReference type="ARBA" id="ARBA00023004"/>
    </source>
</evidence>
<keyword evidence="2" id="KW-0349">Heme</keyword>
<dbReference type="RefSeq" id="WP_083029957.1">
    <property type="nucleotide sequence ID" value="NZ_AP022618.1"/>
</dbReference>
<organism evidence="7 8">
    <name type="scientific">Mycolicibacterium insubricum</name>
    <dbReference type="NCBI Taxonomy" id="444597"/>
    <lineage>
        <taxon>Bacteria</taxon>
        <taxon>Bacillati</taxon>
        <taxon>Actinomycetota</taxon>
        <taxon>Actinomycetes</taxon>
        <taxon>Mycobacteriales</taxon>
        <taxon>Mycobacteriaceae</taxon>
        <taxon>Mycolicibacterium</taxon>
    </lineage>
</organism>
<dbReference type="STRING" id="444597.BST26_06550"/>
<keyword evidence="5" id="KW-0408">Iron</keyword>
<keyword evidence="8" id="KW-1185">Reference proteome</keyword>
<evidence type="ECO:0000256" key="4">
    <source>
        <dbReference type="ARBA" id="ARBA00023002"/>
    </source>
</evidence>
<comment type="caution">
    <text evidence="7">The sequence shown here is derived from an EMBL/GenBank/DDBJ whole genome shotgun (WGS) entry which is preliminary data.</text>
</comment>
<dbReference type="InterPro" id="IPR045854">
    <property type="entry name" value="NO2/SO3_Rdtase_4Fe4S_sf"/>
</dbReference>
<name>A0A1X0DI66_9MYCO</name>
<dbReference type="SUPFAM" id="SSF56014">
    <property type="entry name" value="Nitrite and sulphite reductase 4Fe-4S domain-like"/>
    <property type="match status" value="1"/>
</dbReference>
<keyword evidence="4" id="KW-0560">Oxidoreductase</keyword>
<evidence type="ECO:0000256" key="3">
    <source>
        <dbReference type="ARBA" id="ARBA00022723"/>
    </source>
</evidence>
<dbReference type="AlphaFoldDB" id="A0A1X0DI66"/>
<keyword evidence="1" id="KW-0004">4Fe-4S</keyword>
<dbReference type="PANTHER" id="PTHR32439">
    <property type="entry name" value="FERREDOXIN--NITRITE REDUCTASE, CHLOROPLASTIC"/>
    <property type="match status" value="1"/>
</dbReference>
<dbReference type="Proteomes" id="UP000192801">
    <property type="component" value="Unassembled WGS sequence"/>
</dbReference>
<keyword evidence="3" id="KW-0479">Metal-binding</keyword>
<dbReference type="InterPro" id="IPR036136">
    <property type="entry name" value="Nit/Sulf_reduc_fer-like_dom_sf"/>
</dbReference>